<dbReference type="PROSITE" id="PS51886">
    <property type="entry name" value="TLDC"/>
    <property type="match status" value="1"/>
</dbReference>
<dbReference type="SMART" id="SM00584">
    <property type="entry name" value="TLDc"/>
    <property type="match status" value="1"/>
</dbReference>
<dbReference type="InterPro" id="IPR006571">
    <property type="entry name" value="TLDc_dom"/>
</dbReference>
<reference evidence="2" key="1">
    <citation type="submission" date="2021-02" db="EMBL/GenBank/DDBJ databases">
        <authorList>
            <person name="Nowell W R."/>
        </authorList>
    </citation>
    <scope>NUCLEOTIDE SEQUENCE</scope>
</reference>
<organism evidence="2 3">
    <name type="scientific">Adineta steineri</name>
    <dbReference type="NCBI Taxonomy" id="433720"/>
    <lineage>
        <taxon>Eukaryota</taxon>
        <taxon>Metazoa</taxon>
        <taxon>Spiralia</taxon>
        <taxon>Gnathifera</taxon>
        <taxon>Rotifera</taxon>
        <taxon>Eurotatoria</taxon>
        <taxon>Bdelloidea</taxon>
        <taxon>Adinetida</taxon>
        <taxon>Adinetidae</taxon>
        <taxon>Adineta</taxon>
    </lineage>
</organism>
<feature type="domain" description="TLDc" evidence="1">
    <location>
        <begin position="193"/>
        <end position="374"/>
    </location>
</feature>
<evidence type="ECO:0000259" key="1">
    <source>
        <dbReference type="PROSITE" id="PS51886"/>
    </source>
</evidence>
<evidence type="ECO:0000313" key="3">
    <source>
        <dbReference type="Proteomes" id="UP000663860"/>
    </source>
</evidence>
<name>A0A813Q4H5_9BILA</name>
<proteinExistence type="predicted"/>
<dbReference type="Proteomes" id="UP000663860">
    <property type="component" value="Unassembled WGS sequence"/>
</dbReference>
<dbReference type="Pfam" id="PF07534">
    <property type="entry name" value="TLD"/>
    <property type="match status" value="1"/>
</dbReference>
<sequence>MATASSTTNEEVLKRCEIEDCQRISATLCHHCNKNVCRRHFVEHADQLVQELHPLADRINELGEKISSFGVKECKQKLLDKLIQWHDETIKNINDLYEMKKEKLDLLFEENKEIFTSRANGHLKIVDTLKNETTTFIKEDDVTSEQLKILKQKLHELEDDVKKTPTNLIRCDIKPLLINYASVLIYSTTDNDMYGGTLLCTDHQLILNDFYGNAIQKWELIYKATIDGFHSEDFHRCSDDRGPTMTIIQSKNGNYLFGGYTEISWTCDNTYKKDPNAFLFTLRNPHDVQPTKFTLKSKTDLAVGHAKTTGPYFGGVIKDKEHFTDIRICSNANINQDSSSSFPSSYIDTTGKGETLFTGEKKFMVEEIEVYKRLVE</sequence>
<dbReference type="EMBL" id="CAJNOE010000027">
    <property type="protein sequence ID" value="CAF0761919.1"/>
    <property type="molecule type" value="Genomic_DNA"/>
</dbReference>
<gene>
    <name evidence="2" type="ORF">IZO911_LOCUS4767</name>
</gene>
<accession>A0A813Q4H5</accession>
<dbReference type="AlphaFoldDB" id="A0A813Q4H5"/>
<comment type="caution">
    <text evidence="2">The sequence shown here is derived from an EMBL/GenBank/DDBJ whole genome shotgun (WGS) entry which is preliminary data.</text>
</comment>
<protein>
    <recommendedName>
        <fullName evidence="1">TLDc domain-containing protein</fullName>
    </recommendedName>
</protein>
<evidence type="ECO:0000313" key="2">
    <source>
        <dbReference type="EMBL" id="CAF0761919.1"/>
    </source>
</evidence>